<dbReference type="InterPro" id="IPR012967">
    <property type="entry name" value="COMT_dimerisation"/>
</dbReference>
<reference evidence="7" key="1">
    <citation type="journal article" date="2019" name="Int. J. Syst. Evol. Microbiol.">
        <title>The Global Catalogue of Microorganisms (GCM) 10K type strain sequencing project: providing services to taxonomists for standard genome sequencing and annotation.</title>
        <authorList>
            <consortium name="The Broad Institute Genomics Platform"/>
            <consortium name="The Broad Institute Genome Sequencing Center for Infectious Disease"/>
            <person name="Wu L."/>
            <person name="Ma J."/>
        </authorList>
    </citation>
    <scope>NUCLEOTIDE SEQUENCE [LARGE SCALE GENOMIC DNA]</scope>
    <source>
        <strain evidence="7">JCM 17137</strain>
    </source>
</reference>
<evidence type="ECO:0000259" key="5">
    <source>
        <dbReference type="Pfam" id="PF08100"/>
    </source>
</evidence>
<dbReference type="PROSITE" id="PS51683">
    <property type="entry name" value="SAM_OMT_II"/>
    <property type="match status" value="1"/>
</dbReference>
<name>A0ABP7FCL3_9ACTN</name>
<dbReference type="GO" id="GO:0032259">
    <property type="term" value="P:methylation"/>
    <property type="evidence" value="ECO:0007669"/>
    <property type="project" value="UniProtKB-KW"/>
</dbReference>
<protein>
    <submittedName>
        <fullName evidence="6">Methyltransferase</fullName>
    </submittedName>
</protein>
<dbReference type="GO" id="GO:0008168">
    <property type="term" value="F:methyltransferase activity"/>
    <property type="evidence" value="ECO:0007669"/>
    <property type="project" value="UniProtKB-KW"/>
</dbReference>
<feature type="domain" description="O-methyltransferase C-terminal" evidence="4">
    <location>
        <begin position="113"/>
        <end position="322"/>
    </location>
</feature>
<dbReference type="PIRSF" id="PIRSF005739">
    <property type="entry name" value="O-mtase"/>
    <property type="match status" value="1"/>
</dbReference>
<evidence type="ECO:0000256" key="3">
    <source>
        <dbReference type="ARBA" id="ARBA00022691"/>
    </source>
</evidence>
<keyword evidence="3" id="KW-0949">S-adenosyl-L-methionine</keyword>
<dbReference type="Proteomes" id="UP001500908">
    <property type="component" value="Unassembled WGS sequence"/>
</dbReference>
<feature type="domain" description="O-methyltransferase dimerisation" evidence="5">
    <location>
        <begin position="20"/>
        <end position="89"/>
    </location>
</feature>
<dbReference type="Pfam" id="PF00891">
    <property type="entry name" value="Methyltransf_2"/>
    <property type="match status" value="1"/>
</dbReference>
<dbReference type="Gene3D" id="1.10.10.10">
    <property type="entry name" value="Winged helix-like DNA-binding domain superfamily/Winged helix DNA-binding domain"/>
    <property type="match status" value="1"/>
</dbReference>
<dbReference type="CDD" id="cd02440">
    <property type="entry name" value="AdoMet_MTases"/>
    <property type="match status" value="1"/>
</dbReference>
<dbReference type="SUPFAM" id="SSF46785">
    <property type="entry name" value="Winged helix' DNA-binding domain"/>
    <property type="match status" value="1"/>
</dbReference>
<evidence type="ECO:0000313" key="6">
    <source>
        <dbReference type="EMBL" id="GAA3734234.1"/>
    </source>
</evidence>
<dbReference type="Pfam" id="PF08100">
    <property type="entry name" value="Dimerisation"/>
    <property type="match status" value="1"/>
</dbReference>
<comment type="caution">
    <text evidence="6">The sequence shown here is derived from an EMBL/GenBank/DDBJ whole genome shotgun (WGS) entry which is preliminary data.</text>
</comment>
<dbReference type="InterPro" id="IPR036390">
    <property type="entry name" value="WH_DNA-bd_sf"/>
</dbReference>
<dbReference type="InterPro" id="IPR016461">
    <property type="entry name" value="COMT-like"/>
</dbReference>
<gene>
    <name evidence="6" type="ORF">GCM10022402_13190</name>
</gene>
<dbReference type="InterPro" id="IPR029063">
    <property type="entry name" value="SAM-dependent_MTases_sf"/>
</dbReference>
<dbReference type="RefSeq" id="WP_344968395.1">
    <property type="nucleotide sequence ID" value="NZ_BAABDD010000004.1"/>
</dbReference>
<organism evidence="6 7">
    <name type="scientific">Salinactinospora qingdaonensis</name>
    <dbReference type="NCBI Taxonomy" id="702744"/>
    <lineage>
        <taxon>Bacteria</taxon>
        <taxon>Bacillati</taxon>
        <taxon>Actinomycetota</taxon>
        <taxon>Actinomycetes</taxon>
        <taxon>Streptosporangiales</taxon>
        <taxon>Nocardiopsidaceae</taxon>
        <taxon>Salinactinospora</taxon>
    </lineage>
</organism>
<evidence type="ECO:0000256" key="1">
    <source>
        <dbReference type="ARBA" id="ARBA00022603"/>
    </source>
</evidence>
<evidence type="ECO:0000259" key="4">
    <source>
        <dbReference type="Pfam" id="PF00891"/>
    </source>
</evidence>
<dbReference type="PANTHER" id="PTHR43712">
    <property type="entry name" value="PUTATIVE (AFU_ORTHOLOGUE AFUA_4G14580)-RELATED"/>
    <property type="match status" value="1"/>
</dbReference>
<dbReference type="Gene3D" id="1.10.287.1350">
    <property type="match status" value="1"/>
</dbReference>
<evidence type="ECO:0000256" key="2">
    <source>
        <dbReference type="ARBA" id="ARBA00022679"/>
    </source>
</evidence>
<dbReference type="InterPro" id="IPR001077">
    <property type="entry name" value="COMT_C"/>
</dbReference>
<sequence>MAVRRARLDIESYVRLTELADYIVPFALRVICDIGLADHLVDGPRPVDELAEATGTHAPSLHRALRALACRGIFTETEPGTFALTPLAEPLRADHPFSVQECFPLMPPDVMSWGRMDHSLRTGEPAFEALHGTGYYDYFTAPERAEDARRFELSSESVNPFVLRTVLPAYDWGSMATLVDVGGGYGTFATGLLERHPHMSATILDQPHIAEVAKEKVAAGPVADRCTVTGGDFFESVPAGAEGYLLKTVLHDWDDERAGQILRAVRAAMAPESRLVVVESLREDGDDADDVGKVMDVKAMVLFGGHARTQEEFDALFAAAGLRRSRVVATPTMTVLEARAV</sequence>
<keyword evidence="1 6" id="KW-0489">Methyltransferase</keyword>
<dbReference type="InterPro" id="IPR036388">
    <property type="entry name" value="WH-like_DNA-bd_sf"/>
</dbReference>
<dbReference type="SUPFAM" id="SSF53335">
    <property type="entry name" value="S-adenosyl-L-methionine-dependent methyltransferases"/>
    <property type="match status" value="1"/>
</dbReference>
<dbReference type="EMBL" id="BAABDD010000004">
    <property type="protein sequence ID" value="GAA3734234.1"/>
    <property type="molecule type" value="Genomic_DNA"/>
</dbReference>
<dbReference type="Gene3D" id="3.40.50.150">
    <property type="entry name" value="Vaccinia Virus protein VP39"/>
    <property type="match status" value="1"/>
</dbReference>
<evidence type="ECO:0000313" key="7">
    <source>
        <dbReference type="Proteomes" id="UP001500908"/>
    </source>
</evidence>
<keyword evidence="2" id="KW-0808">Transferase</keyword>
<accession>A0ABP7FCL3</accession>
<proteinExistence type="predicted"/>
<dbReference type="PANTHER" id="PTHR43712:SF2">
    <property type="entry name" value="O-METHYLTRANSFERASE CICE"/>
    <property type="match status" value="1"/>
</dbReference>
<keyword evidence="7" id="KW-1185">Reference proteome</keyword>